<keyword evidence="1" id="KW-0449">Lipoprotein</keyword>
<dbReference type="EMBL" id="ADXJ01000143">
    <property type="protein sequence ID" value="EFS01417.1"/>
    <property type="molecule type" value="Genomic_DNA"/>
</dbReference>
<dbReference type="InterPro" id="IPR009736">
    <property type="entry name" value="DUF1307"/>
</dbReference>
<dbReference type="SUPFAM" id="SSF160704">
    <property type="entry name" value="YehR-like"/>
    <property type="match status" value="1"/>
</dbReference>
<comment type="caution">
    <text evidence="1">The sequence shown here is derived from an EMBL/GenBank/DDBJ whole genome shotgun (WGS) entry which is preliminary data.</text>
</comment>
<reference evidence="1" key="1">
    <citation type="journal article" date="2010" name="Microbiol. Resour. Announc.">
        <title>Comparative genomics of the bacterial genus Listeria: Genome evolution is characterized by limited gene acquisition and limited gene loss.</title>
        <authorList>
            <person name="den Bakker H.C."/>
            <person name="Cummings C.A."/>
            <person name="Ferreira V."/>
            <person name="Vatta P."/>
            <person name="Orsi R.H."/>
            <person name="Degoricija L."/>
            <person name="Barker M."/>
            <person name="Petrauskene O."/>
            <person name="Furtado M.R."/>
            <person name="Wiedmann M."/>
        </authorList>
    </citation>
    <scope>NUCLEOTIDE SEQUENCE [LARGE SCALE GENOMIC DNA]</scope>
    <source>
        <strain evidence="1">FSL N1-067</strain>
    </source>
</reference>
<proteinExistence type="predicted"/>
<name>E3ZLT2_LISSE</name>
<dbReference type="PIRSF" id="PIRSF006187">
    <property type="entry name" value="DUF1307"/>
    <property type="match status" value="1"/>
</dbReference>
<evidence type="ECO:0000313" key="1">
    <source>
        <dbReference type="EMBL" id="EFS01417.1"/>
    </source>
</evidence>
<accession>E3ZLT2</accession>
<dbReference type="Proteomes" id="UP000004302">
    <property type="component" value="Chromosome"/>
</dbReference>
<gene>
    <name evidence="1" type="ORF">NT03LS_0364</name>
</gene>
<sequence length="168" mass="18491">MTKKEIIMKRVLSLVGVLLLALLVTGCGNSTSEEKVEKDTYVADIEGAQLEATFSHVGDNLRKVEQTMVYPMSYLGYEEGEKLDDATKKKLTEQVEAQYSEYKDGEGTSLETKFTDDGLELTMTVDLYKADASAISSLLGGGSTDPKNISYKETIADFESQGFKKKES</sequence>
<protein>
    <submittedName>
        <fullName evidence="1">Putative secreted lipoprotein</fullName>
    </submittedName>
</protein>
<dbReference type="AlphaFoldDB" id="E3ZLT2"/>
<dbReference type="Gene3D" id="3.30.1830.10">
    <property type="entry name" value="YehR-like"/>
    <property type="match status" value="1"/>
</dbReference>
<dbReference type="InterPro" id="IPR036699">
    <property type="entry name" value="YehR-like_sf"/>
</dbReference>
<organism evidence="1">
    <name type="scientific">Listeria seeligeri FSL N1-067</name>
    <dbReference type="NCBI Taxonomy" id="702453"/>
    <lineage>
        <taxon>Bacteria</taxon>
        <taxon>Bacillati</taxon>
        <taxon>Bacillota</taxon>
        <taxon>Bacilli</taxon>
        <taxon>Bacillales</taxon>
        <taxon>Listeriaceae</taxon>
        <taxon>Listeria</taxon>
    </lineage>
</organism>
<dbReference type="PATRIC" id="fig|702453.3.peg.291"/>
<dbReference type="PROSITE" id="PS51257">
    <property type="entry name" value="PROKAR_LIPOPROTEIN"/>
    <property type="match status" value="1"/>
</dbReference>
<dbReference type="HOGENOM" id="CLU_1641678_0_0_9"/>
<dbReference type="Pfam" id="PF06998">
    <property type="entry name" value="DUF1307"/>
    <property type="match status" value="1"/>
</dbReference>